<dbReference type="PANTHER" id="PTHR36194:SF1">
    <property type="entry name" value="S-LAYER-LIKE PROTEIN"/>
    <property type="match status" value="1"/>
</dbReference>
<dbReference type="InParanoid" id="L0HG68"/>
<keyword evidence="5" id="KW-1185">Reference proteome</keyword>
<evidence type="ECO:0000259" key="3">
    <source>
        <dbReference type="Pfam" id="PF08308"/>
    </source>
</evidence>
<dbReference type="Proteomes" id="UP000010824">
    <property type="component" value="Chromosome"/>
</dbReference>
<dbReference type="HOGENOM" id="CLU_810405_0_0_2"/>
<dbReference type="Pfam" id="PF01833">
    <property type="entry name" value="TIG"/>
    <property type="match status" value="1"/>
</dbReference>
<evidence type="ECO:0000259" key="2">
    <source>
        <dbReference type="Pfam" id="PF01833"/>
    </source>
</evidence>
<organism evidence="4 5">
    <name type="scientific">Methanoregula formicica (strain DSM 22288 / NBRC 105244 / SMSP)</name>
    <dbReference type="NCBI Taxonomy" id="593750"/>
    <lineage>
        <taxon>Archaea</taxon>
        <taxon>Methanobacteriati</taxon>
        <taxon>Methanobacteriota</taxon>
        <taxon>Stenosarchaea group</taxon>
        <taxon>Methanomicrobia</taxon>
        <taxon>Methanomicrobiales</taxon>
        <taxon>Methanoregulaceae</taxon>
        <taxon>Methanoregula</taxon>
    </lineage>
</organism>
<reference evidence="5" key="1">
    <citation type="submission" date="2011-12" db="EMBL/GenBank/DDBJ databases">
        <title>Complete sequence of Methanoregula formicicum SMSP.</title>
        <authorList>
            <person name="Lucas S."/>
            <person name="Han J."/>
            <person name="Lapidus A."/>
            <person name="Cheng J.-F."/>
            <person name="Goodwin L."/>
            <person name="Pitluck S."/>
            <person name="Peters L."/>
            <person name="Ovchinnikova G."/>
            <person name="Teshima H."/>
            <person name="Detter J.C."/>
            <person name="Han C."/>
            <person name="Tapia R."/>
            <person name="Land M."/>
            <person name="Hauser L."/>
            <person name="Kyrpides N."/>
            <person name="Ivanova N."/>
            <person name="Pagani I."/>
            <person name="Imachi H."/>
            <person name="Tamaki H."/>
            <person name="Sekiguchi Y."/>
            <person name="Kamagata Y."/>
            <person name="Cadillo-Quiroz H."/>
            <person name="Zinder S."/>
            <person name="Liu W.-T."/>
            <person name="Woyke T."/>
        </authorList>
    </citation>
    <scope>NUCLEOTIDE SEQUENCE [LARGE SCALE GENOMIC DNA]</scope>
    <source>
        <strain evidence="5">DSM 22288 / NBRC 105244 / SMSP</strain>
    </source>
</reference>
<evidence type="ECO:0000256" key="1">
    <source>
        <dbReference type="SAM" id="MobiDB-lite"/>
    </source>
</evidence>
<protein>
    <submittedName>
        <fullName evidence="4">PEGA domain-containing protein,IPT/TIG domain-containing protein</fullName>
    </submittedName>
</protein>
<dbReference type="OrthoDB" id="95942at2157"/>
<dbReference type="SUPFAM" id="SSF81296">
    <property type="entry name" value="E set domains"/>
    <property type="match status" value="1"/>
</dbReference>
<reference evidence="4 5" key="2">
    <citation type="journal article" date="2014" name="Genome Announc.">
        <title>Complete Genome Sequence of Methanoregula formicica SMSPT, a Mesophilic Hydrogenotrophic Methanogen Isolated from a Methanogenic Upflow Anaerobic Sludge Blanket Reactor.</title>
        <authorList>
            <person name="Yamamoto K."/>
            <person name="Tamaki H."/>
            <person name="Cadillo-Quiroz H."/>
            <person name="Imachi H."/>
            <person name="Kyrpides N."/>
            <person name="Woyke T."/>
            <person name="Goodwin L."/>
            <person name="Zinder S.H."/>
            <person name="Kamagata Y."/>
            <person name="Liu W.T."/>
        </authorList>
    </citation>
    <scope>NUCLEOTIDE SEQUENCE [LARGE SCALE GENOMIC DNA]</scope>
    <source>
        <strain evidence="5">DSM 22288 / NBRC 105244 / SMSP</strain>
    </source>
</reference>
<dbReference type="eggNOG" id="arCOG03264">
    <property type="taxonomic scope" value="Archaea"/>
</dbReference>
<gene>
    <name evidence="4" type="ordered locus">Metfor_1035</name>
</gene>
<dbReference type="KEGG" id="mfo:Metfor_1035"/>
<name>L0HG68_METFS</name>
<dbReference type="EMBL" id="CP003167">
    <property type="protein sequence ID" value="AGB02084.1"/>
    <property type="molecule type" value="Genomic_DNA"/>
</dbReference>
<dbReference type="AlphaFoldDB" id="L0HG68"/>
<evidence type="ECO:0000313" key="4">
    <source>
        <dbReference type="EMBL" id="AGB02084.1"/>
    </source>
</evidence>
<accession>L0HG68</accession>
<feature type="region of interest" description="Disordered" evidence="1">
    <location>
        <begin position="300"/>
        <end position="319"/>
    </location>
</feature>
<feature type="compositionally biased region" description="Pro residues" evidence="1">
    <location>
        <begin position="310"/>
        <end position="319"/>
    </location>
</feature>
<dbReference type="Pfam" id="PF08308">
    <property type="entry name" value="PEGA"/>
    <property type="match status" value="1"/>
</dbReference>
<dbReference type="InterPro" id="IPR002909">
    <property type="entry name" value="IPT_dom"/>
</dbReference>
<dbReference type="InterPro" id="IPR014756">
    <property type="entry name" value="Ig_E-set"/>
</dbReference>
<feature type="domain" description="IPT/TIG" evidence="2">
    <location>
        <begin position="24"/>
        <end position="104"/>
    </location>
</feature>
<feature type="domain" description="PEGA" evidence="3">
    <location>
        <begin position="211"/>
        <end position="277"/>
    </location>
</feature>
<dbReference type="PANTHER" id="PTHR36194">
    <property type="entry name" value="S-LAYER-LIKE PROTEIN"/>
    <property type="match status" value="1"/>
</dbReference>
<dbReference type="InterPro" id="IPR013229">
    <property type="entry name" value="PEGA"/>
</dbReference>
<proteinExistence type="predicted"/>
<dbReference type="InterPro" id="IPR013783">
    <property type="entry name" value="Ig-like_fold"/>
</dbReference>
<sequence length="342" mass="35563" precursor="true">MKTISIVLSLLVLVLIVVPVAAGPSISSISPTYGYTGTPTTVTISGTELDVSSVGVKLMKGSTNISDIPVGTHTASTIVCTFPSDLAVGTWSLIVVNKTDNTESNKLVDIFIEREAISLSSVSPASGRTNNVSTKISVVGEGLSHISGVFLYNSEYSNSSAKTPTYVSATRVNATLDLTGKSLNTYQVCVVDNYGTQKCGLSFKVTSAAVGSIEVSSSPSGATFYLDGISKGTTPITIDDLDAGTYKIMVKKDGYADWMRAVTIKDGTTASYTANLEVKTTATTATPTSAPTTIPTSIKVTRKQTSATPTPWPSDTPTPASPLDVLVIVGGIGLALVALRRK</sequence>
<dbReference type="STRING" id="593750.Metfor_1035"/>
<evidence type="ECO:0000313" key="5">
    <source>
        <dbReference type="Proteomes" id="UP000010824"/>
    </source>
</evidence>
<dbReference type="Gene3D" id="2.60.40.10">
    <property type="entry name" value="Immunoglobulins"/>
    <property type="match status" value="1"/>
</dbReference>